<dbReference type="AlphaFoldDB" id="A0A399G497"/>
<organism evidence="2 3">
    <name type="scientific">Thermobifida halotolerans</name>
    <dbReference type="NCBI Taxonomy" id="483545"/>
    <lineage>
        <taxon>Bacteria</taxon>
        <taxon>Bacillati</taxon>
        <taxon>Actinomycetota</taxon>
        <taxon>Actinomycetes</taxon>
        <taxon>Streptosporangiales</taxon>
        <taxon>Nocardiopsidaceae</taxon>
        <taxon>Thermobifida</taxon>
    </lineage>
</organism>
<name>A0A399G497_9ACTN</name>
<evidence type="ECO:0000256" key="1">
    <source>
        <dbReference type="SAM" id="MobiDB-lite"/>
    </source>
</evidence>
<dbReference type="Proteomes" id="UP000265719">
    <property type="component" value="Chromosome"/>
</dbReference>
<feature type="compositionally biased region" description="Basic and acidic residues" evidence="1">
    <location>
        <begin position="141"/>
        <end position="155"/>
    </location>
</feature>
<feature type="compositionally biased region" description="Basic residues" evidence="1">
    <location>
        <begin position="156"/>
        <end position="174"/>
    </location>
</feature>
<gene>
    <name evidence="2" type="ORF">NI17_013650</name>
</gene>
<feature type="region of interest" description="Disordered" evidence="1">
    <location>
        <begin position="108"/>
        <end position="174"/>
    </location>
</feature>
<dbReference type="EMBL" id="CP063196">
    <property type="protein sequence ID" value="UOE17911.1"/>
    <property type="molecule type" value="Genomic_DNA"/>
</dbReference>
<protein>
    <submittedName>
        <fullName evidence="2">(2Fe-2S) ferredoxin domain-containing protein</fullName>
    </submittedName>
</protein>
<feature type="compositionally biased region" description="Basic residues" evidence="1">
    <location>
        <begin position="122"/>
        <end position="140"/>
    </location>
</feature>
<dbReference type="OrthoDB" id="3295094at2"/>
<accession>A0A399G497</accession>
<evidence type="ECO:0000313" key="2">
    <source>
        <dbReference type="EMBL" id="UOE17911.1"/>
    </source>
</evidence>
<sequence>MASGEQPCRLVVCRGCCCGTRKKRPGVDHKGQLARLGALRDHEDRAVPVRVSTCLGICFRANVVVVQPSARGRAAGGRPVWLGDFTEDRLIGELDDWIFAGGPGLAALPPALRPHLTGKDAKKPKKDGKRKAKKSKKNGKRKAEETRSRATEKPEKGKKRKKGKKGKRAGKTAA</sequence>
<evidence type="ECO:0000313" key="3">
    <source>
        <dbReference type="Proteomes" id="UP000265719"/>
    </source>
</evidence>
<reference evidence="2" key="1">
    <citation type="submission" date="2020-10" db="EMBL/GenBank/DDBJ databases">
        <title>De novo genome project of the cellulose decomposer Thermobifida halotolerans type strain.</title>
        <authorList>
            <person name="Nagy I."/>
            <person name="Horvath B."/>
            <person name="Kukolya J."/>
            <person name="Nagy I."/>
            <person name="Orsini M."/>
        </authorList>
    </citation>
    <scope>NUCLEOTIDE SEQUENCE</scope>
    <source>
        <strain evidence="2">DSM 44931</strain>
    </source>
</reference>
<dbReference type="KEGG" id="thao:NI17_013650"/>
<proteinExistence type="predicted"/>
<keyword evidence="3" id="KW-1185">Reference proteome</keyword>